<protein>
    <submittedName>
        <fullName evidence="2">Uncharacterized protein</fullName>
    </submittedName>
</protein>
<proteinExistence type="predicted"/>
<evidence type="ECO:0000256" key="1">
    <source>
        <dbReference type="SAM" id="MobiDB-lite"/>
    </source>
</evidence>
<dbReference type="RefSeq" id="WP_212608965.1">
    <property type="nucleotide sequence ID" value="NZ_CP073910.1"/>
</dbReference>
<name>A0A975K6K6_9SPHN</name>
<dbReference type="Proteomes" id="UP000681425">
    <property type="component" value="Chromosome"/>
</dbReference>
<dbReference type="EMBL" id="CP073910">
    <property type="protein sequence ID" value="QUT05299.1"/>
    <property type="molecule type" value="Genomic_DNA"/>
</dbReference>
<evidence type="ECO:0000313" key="2">
    <source>
        <dbReference type="EMBL" id="QUT05299.1"/>
    </source>
</evidence>
<reference evidence="2" key="1">
    <citation type="submission" date="2021-04" db="EMBL/GenBank/DDBJ databases">
        <title>Isolation of p-tert-butylphenol degrading bacteria Sphingobium phenoxybenzoativorans Tas13 from active sludge.</title>
        <authorList>
            <person name="Li Y."/>
        </authorList>
    </citation>
    <scope>NUCLEOTIDE SEQUENCE</scope>
    <source>
        <strain evidence="2">Tas13</strain>
    </source>
</reference>
<keyword evidence="3" id="KW-1185">Reference proteome</keyword>
<feature type="region of interest" description="Disordered" evidence="1">
    <location>
        <begin position="39"/>
        <end position="66"/>
    </location>
</feature>
<organism evidence="2 3">
    <name type="scientific">Sphingobium phenoxybenzoativorans</name>
    <dbReference type="NCBI Taxonomy" id="1592790"/>
    <lineage>
        <taxon>Bacteria</taxon>
        <taxon>Pseudomonadati</taxon>
        <taxon>Pseudomonadota</taxon>
        <taxon>Alphaproteobacteria</taxon>
        <taxon>Sphingomonadales</taxon>
        <taxon>Sphingomonadaceae</taxon>
        <taxon>Sphingobium</taxon>
    </lineage>
</organism>
<feature type="compositionally biased region" description="Pro residues" evidence="1">
    <location>
        <begin position="47"/>
        <end position="66"/>
    </location>
</feature>
<dbReference type="AlphaFoldDB" id="A0A975K6K6"/>
<sequence>MLRTIIAGALIGFAGKKLYESGALKGFTDDLKSRLSDAHIANNPATAPAPAPAPVPNRAPPTAPTV</sequence>
<accession>A0A975K6K6</accession>
<evidence type="ECO:0000313" key="3">
    <source>
        <dbReference type="Proteomes" id="UP000681425"/>
    </source>
</evidence>
<dbReference type="KEGG" id="spph:KFK14_20250"/>
<gene>
    <name evidence="2" type="ORF">KFK14_20250</name>
</gene>